<evidence type="ECO:0000313" key="3">
    <source>
        <dbReference type="Proteomes" id="UP000318571"/>
    </source>
</evidence>
<dbReference type="Proteomes" id="UP000318571">
    <property type="component" value="Chromosome 2"/>
</dbReference>
<dbReference type="AlphaFoldDB" id="A0A553PBD2"/>
<proteinExistence type="predicted"/>
<protein>
    <submittedName>
        <fullName evidence="2">Uncharacterized protein</fullName>
    </submittedName>
</protein>
<feature type="signal peptide" evidence="1">
    <location>
        <begin position="1"/>
        <end position="30"/>
    </location>
</feature>
<sequence length="252" mass="28507">MAFPAKRTPSYWALILFFIMVLLLPESSQLKDTRLTKRESQNGNTYESPQTSAKERLDNQIFYLINEIPKKIASAITVVEDGRAKTRLKRITQGWSIVFASWKDIYSIYLFNNRTLSTVTTSDLYIYGFLGSYGIGFGYPLLLGLPKANLPCDSHSFSTLLDRYGLSYGVSAFMPYQSQSESLSLSSRIAEFDLLVRTQISCILVEEGQYVEAAEVNWALEELITAMNLRLALEDVSAEPIIETTAPQTWLY</sequence>
<reference evidence="2 3" key="1">
    <citation type="journal article" date="2018" name="Nat. Ecol. Evol.">
        <title>Genomic signatures of mitonuclear coevolution across populations of Tigriopus californicus.</title>
        <authorList>
            <person name="Barreto F.S."/>
            <person name="Watson E.T."/>
            <person name="Lima T.G."/>
            <person name="Willett C.S."/>
            <person name="Edmands S."/>
            <person name="Li W."/>
            <person name="Burton R.S."/>
        </authorList>
    </citation>
    <scope>NUCLEOTIDE SEQUENCE [LARGE SCALE GENOMIC DNA]</scope>
    <source>
        <strain evidence="2 3">San Diego</strain>
    </source>
</reference>
<evidence type="ECO:0000313" key="2">
    <source>
        <dbReference type="EMBL" id="TRY75001.1"/>
    </source>
</evidence>
<feature type="chain" id="PRO_5021979529" evidence="1">
    <location>
        <begin position="31"/>
        <end position="252"/>
    </location>
</feature>
<organism evidence="2 3">
    <name type="scientific">Tigriopus californicus</name>
    <name type="common">Marine copepod</name>
    <dbReference type="NCBI Taxonomy" id="6832"/>
    <lineage>
        <taxon>Eukaryota</taxon>
        <taxon>Metazoa</taxon>
        <taxon>Ecdysozoa</taxon>
        <taxon>Arthropoda</taxon>
        <taxon>Crustacea</taxon>
        <taxon>Multicrustacea</taxon>
        <taxon>Hexanauplia</taxon>
        <taxon>Copepoda</taxon>
        <taxon>Harpacticoida</taxon>
        <taxon>Harpacticidae</taxon>
        <taxon>Tigriopus</taxon>
    </lineage>
</organism>
<dbReference type="OMA" id="CELNIVL"/>
<keyword evidence="1" id="KW-0732">Signal</keyword>
<name>A0A553PBD2_TIGCA</name>
<dbReference type="EMBL" id="VCGU01000005">
    <property type="protein sequence ID" value="TRY75001.1"/>
    <property type="molecule type" value="Genomic_DNA"/>
</dbReference>
<keyword evidence="3" id="KW-1185">Reference proteome</keyword>
<accession>A0A553PBD2</accession>
<evidence type="ECO:0000256" key="1">
    <source>
        <dbReference type="SAM" id="SignalP"/>
    </source>
</evidence>
<comment type="caution">
    <text evidence="2">The sequence shown here is derived from an EMBL/GenBank/DDBJ whole genome shotgun (WGS) entry which is preliminary data.</text>
</comment>
<gene>
    <name evidence="2" type="ORF">TCAL_04944</name>
</gene>